<evidence type="ECO:0000313" key="1">
    <source>
        <dbReference type="EMBL" id="JAD83738.1"/>
    </source>
</evidence>
<proteinExistence type="predicted"/>
<organism evidence="1">
    <name type="scientific">Arundo donax</name>
    <name type="common">Giant reed</name>
    <name type="synonym">Donax arundinaceus</name>
    <dbReference type="NCBI Taxonomy" id="35708"/>
    <lineage>
        <taxon>Eukaryota</taxon>
        <taxon>Viridiplantae</taxon>
        <taxon>Streptophyta</taxon>
        <taxon>Embryophyta</taxon>
        <taxon>Tracheophyta</taxon>
        <taxon>Spermatophyta</taxon>
        <taxon>Magnoliopsida</taxon>
        <taxon>Liliopsida</taxon>
        <taxon>Poales</taxon>
        <taxon>Poaceae</taxon>
        <taxon>PACMAD clade</taxon>
        <taxon>Arundinoideae</taxon>
        <taxon>Arundineae</taxon>
        <taxon>Arundo</taxon>
    </lineage>
</organism>
<accession>A0A0A9DAL9</accession>
<sequence>MSISTRTMGAGSSSKSVNFVRPFLPFIWYSSAFRLVHKESITSVEVTSFSTKKCFTKTFKIVSVFSRDMRCLVLGSIADQKARKLDHLILSSMSLLSLLLRSSTKHR</sequence>
<protein>
    <submittedName>
        <fullName evidence="1">Uncharacterized protein</fullName>
    </submittedName>
</protein>
<reference evidence="1" key="2">
    <citation type="journal article" date="2015" name="Data Brief">
        <title>Shoot transcriptome of the giant reed, Arundo donax.</title>
        <authorList>
            <person name="Barrero R.A."/>
            <person name="Guerrero F.D."/>
            <person name="Moolhuijzen P."/>
            <person name="Goolsby J.A."/>
            <person name="Tidwell J."/>
            <person name="Bellgard S.E."/>
            <person name="Bellgard M.I."/>
        </authorList>
    </citation>
    <scope>NUCLEOTIDE SEQUENCE</scope>
    <source>
        <tissue evidence="1">Shoot tissue taken approximately 20 cm above the soil surface</tissue>
    </source>
</reference>
<dbReference type="EMBL" id="GBRH01214157">
    <property type="protein sequence ID" value="JAD83738.1"/>
    <property type="molecule type" value="Transcribed_RNA"/>
</dbReference>
<name>A0A0A9DAL9_ARUDO</name>
<dbReference type="AlphaFoldDB" id="A0A0A9DAL9"/>
<reference evidence="1" key="1">
    <citation type="submission" date="2014-09" db="EMBL/GenBank/DDBJ databases">
        <authorList>
            <person name="Magalhaes I.L.F."/>
            <person name="Oliveira U."/>
            <person name="Santos F.R."/>
            <person name="Vidigal T.H.D.A."/>
            <person name="Brescovit A.D."/>
            <person name="Santos A.J."/>
        </authorList>
    </citation>
    <scope>NUCLEOTIDE SEQUENCE</scope>
    <source>
        <tissue evidence="1">Shoot tissue taken approximately 20 cm above the soil surface</tissue>
    </source>
</reference>